<gene>
    <name evidence="16" type="ORF">DEO72_LG6g1764</name>
</gene>
<evidence type="ECO:0000256" key="11">
    <source>
        <dbReference type="ARBA" id="ARBA00023098"/>
    </source>
</evidence>
<evidence type="ECO:0000256" key="13">
    <source>
        <dbReference type="RuleBase" id="RU368065"/>
    </source>
</evidence>
<sequence>MPYTVRENLSIGNISDAARILQNDTVHSVTHILSVLSSASISFFSEWRPSISIPAKEITKVHVADAGAGAAKSALASDKLLYSLEYAGRDLKLVRMAVPLRDTENENLLDYLEVCIDFIDRGRKEGSVLVHCFAGVSRSAAVITAYLMRIERLSVEDALESLRQSCENVCPNDGFLEQLKLFEGMGFKVDHSSPIYKRFRLKALGENHLSGLRIDSSKLGADPGMPVEISSGAEETTKVENNRRPTYRCRKCRRLVALHEHVIDHVPGEGETAFGWNKRRGGNPFNKSKESECSSIFIEPLRWMKAVEEGALEGKLSCVHCDARLGYFTWAGLQCSCGSWITPAFQLHKSRIDISPITSVCFRMLTVMKILVIDLILHKPKAYRHLLHNVINQKTMKFQGLLWKLAVVFLLFEARLGVSIFSDLHHRIILFIIECCCIESVLLNAVIMLHKFCRVPY</sequence>
<evidence type="ECO:0000259" key="14">
    <source>
        <dbReference type="PROSITE" id="PS50054"/>
    </source>
</evidence>
<dbReference type="GO" id="GO:0005789">
    <property type="term" value="C:endoplasmic reticulum membrane"/>
    <property type="evidence" value="ECO:0007669"/>
    <property type="project" value="UniProtKB-SubCell"/>
</dbReference>
<dbReference type="PROSITE" id="PS00383">
    <property type="entry name" value="TYR_PHOSPHATASE_1"/>
    <property type="match status" value="1"/>
</dbReference>
<keyword evidence="4 13" id="KW-0813">Transport</keyword>
<evidence type="ECO:0000259" key="15">
    <source>
        <dbReference type="PROSITE" id="PS50056"/>
    </source>
</evidence>
<keyword evidence="8" id="KW-0904">Protein phosphatase</keyword>
<keyword evidence="5" id="KW-0812">Transmembrane</keyword>
<comment type="similarity">
    <text evidence="3 13">Belongs to the ARV1 family.</text>
</comment>
<evidence type="ECO:0000256" key="5">
    <source>
        <dbReference type="ARBA" id="ARBA00022692"/>
    </source>
</evidence>
<keyword evidence="7 13" id="KW-0256">Endoplasmic reticulum</keyword>
<organism evidence="16 17">
    <name type="scientific">Vigna unguiculata</name>
    <name type="common">Cowpea</name>
    <dbReference type="NCBI Taxonomy" id="3917"/>
    <lineage>
        <taxon>Eukaryota</taxon>
        <taxon>Viridiplantae</taxon>
        <taxon>Streptophyta</taxon>
        <taxon>Embryophyta</taxon>
        <taxon>Tracheophyta</taxon>
        <taxon>Spermatophyta</taxon>
        <taxon>Magnoliopsida</taxon>
        <taxon>eudicotyledons</taxon>
        <taxon>Gunneridae</taxon>
        <taxon>Pentapetalae</taxon>
        <taxon>rosids</taxon>
        <taxon>fabids</taxon>
        <taxon>Fabales</taxon>
        <taxon>Fabaceae</taxon>
        <taxon>Papilionoideae</taxon>
        <taxon>50 kb inversion clade</taxon>
        <taxon>NPAAA clade</taxon>
        <taxon>indigoferoid/millettioid clade</taxon>
        <taxon>Phaseoleae</taxon>
        <taxon>Vigna</taxon>
    </lineage>
</organism>
<keyword evidence="12" id="KW-0472">Membrane</keyword>
<comment type="subcellular location">
    <subcellularLocation>
        <location evidence="1 13">Endoplasmic reticulum membrane</location>
        <topology evidence="1 13">Multi-pass membrane protein</topology>
    </subcellularLocation>
</comment>
<dbReference type="PANTHER" id="PTHR45848">
    <property type="entry name" value="DUAL SPECIFICITY PROTEIN PHOSPHATASE 12 FAMILY MEMBER"/>
    <property type="match status" value="1"/>
</dbReference>
<evidence type="ECO:0000256" key="3">
    <source>
        <dbReference type="ARBA" id="ARBA00009187"/>
    </source>
</evidence>
<dbReference type="CDD" id="cd14520">
    <property type="entry name" value="DSP_DUSP12"/>
    <property type="match status" value="1"/>
</dbReference>
<evidence type="ECO:0000256" key="10">
    <source>
        <dbReference type="ARBA" id="ARBA00023055"/>
    </source>
</evidence>
<evidence type="ECO:0000256" key="1">
    <source>
        <dbReference type="ARBA" id="ARBA00004477"/>
    </source>
</evidence>
<dbReference type="EMBL" id="CP039350">
    <property type="protein sequence ID" value="QCD97054.1"/>
    <property type="molecule type" value="Genomic_DNA"/>
</dbReference>
<dbReference type="GO" id="GO:0008138">
    <property type="term" value="F:protein tyrosine/serine/threonine phosphatase activity"/>
    <property type="evidence" value="ECO:0007669"/>
    <property type="project" value="TreeGrafter"/>
</dbReference>
<dbReference type="PROSITE" id="PS50056">
    <property type="entry name" value="TYR_PHOSPHATASE_2"/>
    <property type="match status" value="1"/>
</dbReference>
<dbReference type="Gene3D" id="3.90.190.10">
    <property type="entry name" value="Protein tyrosine phosphatase superfamily"/>
    <property type="match status" value="1"/>
</dbReference>
<keyword evidence="9" id="KW-1133">Transmembrane helix</keyword>
<evidence type="ECO:0000313" key="17">
    <source>
        <dbReference type="Proteomes" id="UP000501690"/>
    </source>
</evidence>
<dbReference type="SUPFAM" id="SSF52799">
    <property type="entry name" value="(Phosphotyrosine protein) phosphatases II"/>
    <property type="match status" value="1"/>
</dbReference>
<comment type="function">
    <text evidence="13">Regulates also the sphingolipid metabolism.</text>
</comment>
<proteinExistence type="inferred from homology"/>
<dbReference type="InterPro" id="IPR000340">
    <property type="entry name" value="Dual-sp_phosphatase_cat-dom"/>
</dbReference>
<dbReference type="GO" id="GO:0006665">
    <property type="term" value="P:sphingolipid metabolic process"/>
    <property type="evidence" value="ECO:0007669"/>
    <property type="project" value="UniProtKB-UniRule"/>
</dbReference>
<keyword evidence="10 13" id="KW-0445">Lipid transport</keyword>
<dbReference type="InterPro" id="IPR029021">
    <property type="entry name" value="Prot-tyrosine_phosphatase-like"/>
</dbReference>
<keyword evidence="6" id="KW-0378">Hydrolase</keyword>
<evidence type="ECO:0000256" key="12">
    <source>
        <dbReference type="ARBA" id="ARBA00023136"/>
    </source>
</evidence>
<dbReference type="InterPro" id="IPR016130">
    <property type="entry name" value="Tyr_Pase_AS"/>
</dbReference>
<dbReference type="GO" id="GO:0016125">
    <property type="term" value="P:sterol metabolic process"/>
    <property type="evidence" value="ECO:0007669"/>
    <property type="project" value="UniProtKB-UniRule"/>
</dbReference>
<dbReference type="PANTHER" id="PTHR45848:SF4">
    <property type="entry name" value="DUAL SPECIFICITY PROTEIN PHOSPHATASE 12"/>
    <property type="match status" value="1"/>
</dbReference>
<protein>
    <recommendedName>
        <fullName evidence="13">Protein ARV</fullName>
    </recommendedName>
</protein>
<accession>A0A4D6MB74</accession>
<dbReference type="GO" id="GO:0097036">
    <property type="term" value="P:regulation of plasma membrane sterol distribution"/>
    <property type="evidence" value="ECO:0007669"/>
    <property type="project" value="UniProtKB-UniRule"/>
</dbReference>
<evidence type="ECO:0000256" key="2">
    <source>
        <dbReference type="ARBA" id="ARBA00008601"/>
    </source>
</evidence>
<evidence type="ECO:0000313" key="16">
    <source>
        <dbReference type="EMBL" id="QCD97054.1"/>
    </source>
</evidence>
<evidence type="ECO:0000256" key="7">
    <source>
        <dbReference type="ARBA" id="ARBA00022824"/>
    </source>
</evidence>
<feature type="domain" description="Tyrosine-protein phosphatase" evidence="14">
    <location>
        <begin position="1"/>
        <end position="188"/>
    </location>
</feature>
<dbReference type="Pfam" id="PF04161">
    <property type="entry name" value="Arv1"/>
    <property type="match status" value="1"/>
</dbReference>
<dbReference type="PROSITE" id="PS50054">
    <property type="entry name" value="TYR_PHOSPHATASE_DUAL"/>
    <property type="match status" value="1"/>
</dbReference>
<keyword evidence="17" id="KW-1185">Reference proteome</keyword>
<dbReference type="InterPro" id="IPR020422">
    <property type="entry name" value="TYR_PHOSPHATASE_DUAL_dom"/>
</dbReference>
<dbReference type="FunFam" id="3.90.190.10:FF:000083">
    <property type="entry name" value="Dual specificity protein phosphatase 12-like"/>
    <property type="match status" value="1"/>
</dbReference>
<dbReference type="InterPro" id="IPR007290">
    <property type="entry name" value="Arv1"/>
</dbReference>
<dbReference type="AlphaFoldDB" id="A0A4D6MB74"/>
<dbReference type="SMART" id="SM00195">
    <property type="entry name" value="DSPc"/>
    <property type="match status" value="1"/>
</dbReference>
<comment type="similarity">
    <text evidence="2">Belongs to the protein-tyrosine phosphatase family. Non-receptor class dual specificity subfamily.</text>
</comment>
<keyword evidence="13" id="KW-0746">Sphingolipid metabolism</keyword>
<name>A0A4D6MB74_VIGUN</name>
<keyword evidence="11 13" id="KW-0443">Lipid metabolism</keyword>
<evidence type="ECO:0000256" key="4">
    <source>
        <dbReference type="ARBA" id="ARBA00022448"/>
    </source>
</evidence>
<dbReference type="Pfam" id="PF00782">
    <property type="entry name" value="DSPc"/>
    <property type="match status" value="1"/>
</dbReference>
<reference evidence="16 17" key="1">
    <citation type="submission" date="2019-04" db="EMBL/GenBank/DDBJ databases">
        <title>An improved genome assembly and genetic linkage map for asparagus bean, Vigna unguiculata ssp. sesquipedialis.</title>
        <authorList>
            <person name="Xia Q."/>
            <person name="Zhang R."/>
            <person name="Dong Y."/>
        </authorList>
    </citation>
    <scope>NUCLEOTIDE SEQUENCE [LARGE SCALE GENOMIC DNA]</scope>
    <source>
        <tissue evidence="16">Leaf</tissue>
    </source>
</reference>
<dbReference type="GO" id="GO:0032366">
    <property type="term" value="P:intracellular sterol transport"/>
    <property type="evidence" value="ECO:0007669"/>
    <property type="project" value="UniProtKB-UniRule"/>
</dbReference>
<dbReference type="Proteomes" id="UP000501690">
    <property type="component" value="Linkage Group LG6"/>
</dbReference>
<evidence type="ECO:0000256" key="8">
    <source>
        <dbReference type="ARBA" id="ARBA00022912"/>
    </source>
</evidence>
<evidence type="ECO:0000256" key="6">
    <source>
        <dbReference type="ARBA" id="ARBA00022801"/>
    </source>
</evidence>
<feature type="domain" description="Tyrosine specific protein phosphatases" evidence="15">
    <location>
        <begin position="106"/>
        <end position="164"/>
    </location>
</feature>
<dbReference type="InterPro" id="IPR000387">
    <property type="entry name" value="Tyr_Pase_dom"/>
</dbReference>
<evidence type="ECO:0000256" key="9">
    <source>
        <dbReference type="ARBA" id="ARBA00022989"/>
    </source>
</evidence>
<comment type="function">
    <text evidence="13">Mediator of sterol homeostasis involved in sterol uptake, trafficking and distribution into membranes.</text>
</comment>